<dbReference type="InterPro" id="IPR020449">
    <property type="entry name" value="Tscrpt_reg_AraC-type_HTH"/>
</dbReference>
<dbReference type="InterPro" id="IPR009057">
    <property type="entry name" value="Homeodomain-like_sf"/>
</dbReference>
<keyword evidence="2" id="KW-0238">DNA-binding</keyword>
<evidence type="ECO:0000256" key="2">
    <source>
        <dbReference type="ARBA" id="ARBA00023125"/>
    </source>
</evidence>
<accession>A0ABW5MV13</accession>
<evidence type="ECO:0000313" key="6">
    <source>
        <dbReference type="Proteomes" id="UP001597526"/>
    </source>
</evidence>
<evidence type="ECO:0000313" key="5">
    <source>
        <dbReference type="EMBL" id="MFD2586626.1"/>
    </source>
</evidence>
<dbReference type="InterPro" id="IPR018062">
    <property type="entry name" value="HTH_AraC-typ_CS"/>
</dbReference>
<proteinExistence type="predicted"/>
<dbReference type="PANTHER" id="PTHR43280:SF27">
    <property type="entry name" value="TRANSCRIPTIONAL REGULATOR MTLR"/>
    <property type="match status" value="1"/>
</dbReference>
<protein>
    <submittedName>
        <fullName evidence="5">AraC family transcriptional regulator</fullName>
    </submittedName>
</protein>
<dbReference type="EMBL" id="JBHULB010000007">
    <property type="protein sequence ID" value="MFD2586626.1"/>
    <property type="molecule type" value="Genomic_DNA"/>
</dbReference>
<dbReference type="PROSITE" id="PS01124">
    <property type="entry name" value="HTH_ARAC_FAMILY_2"/>
    <property type="match status" value="1"/>
</dbReference>
<feature type="domain" description="HTH araC/xylS-type" evidence="4">
    <location>
        <begin position="181"/>
        <end position="278"/>
    </location>
</feature>
<dbReference type="PANTHER" id="PTHR43280">
    <property type="entry name" value="ARAC-FAMILY TRANSCRIPTIONAL REGULATOR"/>
    <property type="match status" value="1"/>
</dbReference>
<evidence type="ECO:0000259" key="4">
    <source>
        <dbReference type="PROSITE" id="PS01124"/>
    </source>
</evidence>
<sequence length="297" mass="34729">MKIQLETISPDAKSPFRLLHNPKLNHLFYWHFHPELELVYIEGASAKRHVGNHISEYSESDLVLIGANIPHLNFDHGVTTTYRKEVLHFKSNFRDKILDSLPELHQIDRLLELSKYGIAFFGTTKKEVGKLMKTLHYLEPFDYFMTIMNLLKLLAGSNEFELLHKTPFVNKYSSKEQERIRKIYGFIDEQYQSKISLEEVASLCNLTKPAFCRYFKKATGSTFIAFLNQYRISQAKRLLLKGKNVTEACFECGFESLSYFNRSFKKVTGENPSEFRKTYLKKEPPRVLDTSERFLTK</sequence>
<evidence type="ECO:0000256" key="3">
    <source>
        <dbReference type="ARBA" id="ARBA00023163"/>
    </source>
</evidence>
<evidence type="ECO:0000256" key="1">
    <source>
        <dbReference type="ARBA" id="ARBA00023015"/>
    </source>
</evidence>
<dbReference type="Pfam" id="PF12833">
    <property type="entry name" value="HTH_18"/>
    <property type="match status" value="1"/>
</dbReference>
<dbReference type="Proteomes" id="UP001597526">
    <property type="component" value="Unassembled WGS sequence"/>
</dbReference>
<keyword evidence="3" id="KW-0804">Transcription</keyword>
<keyword evidence="6" id="KW-1185">Reference proteome</keyword>
<dbReference type="Gene3D" id="1.10.10.60">
    <property type="entry name" value="Homeodomain-like"/>
    <property type="match status" value="2"/>
</dbReference>
<dbReference type="RefSeq" id="WP_377766198.1">
    <property type="nucleotide sequence ID" value="NZ_JBHULB010000007.1"/>
</dbReference>
<gene>
    <name evidence="5" type="ORF">ACFSQJ_06770</name>
</gene>
<dbReference type="SMART" id="SM00342">
    <property type="entry name" value="HTH_ARAC"/>
    <property type="match status" value="1"/>
</dbReference>
<reference evidence="6" key="1">
    <citation type="journal article" date="2019" name="Int. J. Syst. Evol. Microbiol.">
        <title>The Global Catalogue of Microorganisms (GCM) 10K type strain sequencing project: providing services to taxonomists for standard genome sequencing and annotation.</title>
        <authorList>
            <consortium name="The Broad Institute Genomics Platform"/>
            <consortium name="The Broad Institute Genome Sequencing Center for Infectious Disease"/>
            <person name="Wu L."/>
            <person name="Ma J."/>
        </authorList>
    </citation>
    <scope>NUCLEOTIDE SEQUENCE [LARGE SCALE GENOMIC DNA]</scope>
    <source>
        <strain evidence="6">KCTC 52368</strain>
    </source>
</reference>
<dbReference type="InterPro" id="IPR018060">
    <property type="entry name" value="HTH_AraC"/>
</dbReference>
<dbReference type="PRINTS" id="PR00032">
    <property type="entry name" value="HTHARAC"/>
</dbReference>
<keyword evidence="1" id="KW-0805">Transcription regulation</keyword>
<dbReference type="PROSITE" id="PS00041">
    <property type="entry name" value="HTH_ARAC_FAMILY_1"/>
    <property type="match status" value="1"/>
</dbReference>
<dbReference type="SUPFAM" id="SSF46689">
    <property type="entry name" value="Homeodomain-like"/>
    <property type="match status" value="2"/>
</dbReference>
<comment type="caution">
    <text evidence="5">The sequence shown here is derived from an EMBL/GenBank/DDBJ whole genome shotgun (WGS) entry which is preliminary data.</text>
</comment>
<name>A0ABW5MV13_9FLAO</name>
<organism evidence="5 6">
    <name type="scientific">Croceitalea marina</name>
    <dbReference type="NCBI Taxonomy" id="1775166"/>
    <lineage>
        <taxon>Bacteria</taxon>
        <taxon>Pseudomonadati</taxon>
        <taxon>Bacteroidota</taxon>
        <taxon>Flavobacteriia</taxon>
        <taxon>Flavobacteriales</taxon>
        <taxon>Flavobacteriaceae</taxon>
        <taxon>Croceitalea</taxon>
    </lineage>
</organism>